<keyword evidence="3" id="KW-1185">Reference proteome</keyword>
<dbReference type="AlphaFoldDB" id="A0A803P517"/>
<dbReference type="GO" id="GO:0034976">
    <property type="term" value="P:response to endoplasmic reticulum stress"/>
    <property type="evidence" value="ECO:0007669"/>
    <property type="project" value="TreeGrafter"/>
</dbReference>
<dbReference type="Gene3D" id="3.40.30.10">
    <property type="entry name" value="Glutaredoxin"/>
    <property type="match status" value="1"/>
</dbReference>
<organism evidence="2 3">
    <name type="scientific">Cannabis sativa</name>
    <name type="common">Hemp</name>
    <name type="synonym">Marijuana</name>
    <dbReference type="NCBI Taxonomy" id="3483"/>
    <lineage>
        <taxon>Eukaryota</taxon>
        <taxon>Viridiplantae</taxon>
        <taxon>Streptophyta</taxon>
        <taxon>Embryophyta</taxon>
        <taxon>Tracheophyta</taxon>
        <taxon>Spermatophyta</taxon>
        <taxon>Magnoliopsida</taxon>
        <taxon>eudicotyledons</taxon>
        <taxon>Gunneridae</taxon>
        <taxon>Pentapetalae</taxon>
        <taxon>rosids</taxon>
        <taxon>fabids</taxon>
        <taxon>Rosales</taxon>
        <taxon>Cannabaceae</taxon>
        <taxon>Cannabis</taxon>
    </lineage>
</organism>
<dbReference type="PANTHER" id="PTHR45815">
    <property type="entry name" value="PROTEIN DISULFIDE-ISOMERASE A6"/>
    <property type="match status" value="1"/>
</dbReference>
<dbReference type="Pfam" id="PF00085">
    <property type="entry name" value="Thioredoxin"/>
    <property type="match status" value="1"/>
</dbReference>
<evidence type="ECO:0000313" key="2">
    <source>
        <dbReference type="EnsemblPlants" id="cds.evm.model.03.1376"/>
    </source>
</evidence>
<dbReference type="PANTHER" id="PTHR45815:SF3">
    <property type="entry name" value="PROTEIN DISULFIDE-ISOMERASE A6"/>
    <property type="match status" value="1"/>
</dbReference>
<dbReference type="SUPFAM" id="SSF52833">
    <property type="entry name" value="Thioredoxin-like"/>
    <property type="match status" value="1"/>
</dbReference>
<proteinExistence type="predicted"/>
<feature type="domain" description="Thioredoxin" evidence="1">
    <location>
        <begin position="10"/>
        <end position="91"/>
    </location>
</feature>
<dbReference type="PROSITE" id="PS00194">
    <property type="entry name" value="THIOREDOXIN_1"/>
    <property type="match status" value="1"/>
</dbReference>
<dbReference type="InterPro" id="IPR036249">
    <property type="entry name" value="Thioredoxin-like_sf"/>
</dbReference>
<evidence type="ECO:0000313" key="3">
    <source>
        <dbReference type="Proteomes" id="UP000596661"/>
    </source>
</evidence>
<name>A0A803P517_CANSA</name>
<dbReference type="Proteomes" id="UP000596661">
    <property type="component" value="Chromosome 3"/>
</dbReference>
<dbReference type="InterPro" id="IPR017937">
    <property type="entry name" value="Thioredoxin_CS"/>
</dbReference>
<evidence type="ECO:0000259" key="1">
    <source>
        <dbReference type="PROSITE" id="PS51352"/>
    </source>
</evidence>
<dbReference type="EnsemblPlants" id="evm.model.03.1376">
    <property type="protein sequence ID" value="cds.evm.model.03.1376"/>
    <property type="gene ID" value="evm.TU.03.1376"/>
</dbReference>
<reference evidence="2" key="2">
    <citation type="submission" date="2021-03" db="UniProtKB">
        <authorList>
            <consortium name="EnsemblPlants"/>
        </authorList>
    </citation>
    <scope>IDENTIFICATION</scope>
</reference>
<dbReference type="GO" id="GO:0015035">
    <property type="term" value="F:protein-disulfide reductase activity"/>
    <property type="evidence" value="ECO:0007669"/>
    <property type="project" value="TreeGrafter"/>
</dbReference>
<dbReference type="Gramene" id="evm.model.03.1376">
    <property type="protein sequence ID" value="cds.evm.model.03.1376"/>
    <property type="gene ID" value="evm.TU.03.1376"/>
</dbReference>
<sequence length="91" mass="10028">MVDSIVHERSRFKDPVWDTGLGYDQCMGASYNRVLNSNKVVLVEFFAPWCGHCQALTPIWEKAATVLKGVVGVAALDADEHKSFAQVIVCS</sequence>
<dbReference type="EMBL" id="UZAU01000300">
    <property type="status" value="NOT_ANNOTATED_CDS"/>
    <property type="molecule type" value="Genomic_DNA"/>
</dbReference>
<accession>A0A803P517</accession>
<dbReference type="PROSITE" id="PS51352">
    <property type="entry name" value="THIOREDOXIN_2"/>
    <property type="match status" value="1"/>
</dbReference>
<dbReference type="GO" id="GO:0005788">
    <property type="term" value="C:endoplasmic reticulum lumen"/>
    <property type="evidence" value="ECO:0007669"/>
    <property type="project" value="TreeGrafter"/>
</dbReference>
<protein>
    <recommendedName>
        <fullName evidence="1">Thioredoxin domain-containing protein</fullName>
    </recommendedName>
</protein>
<dbReference type="InterPro" id="IPR013766">
    <property type="entry name" value="Thioredoxin_domain"/>
</dbReference>
<reference evidence="2" key="1">
    <citation type="submission" date="2018-11" db="EMBL/GenBank/DDBJ databases">
        <authorList>
            <person name="Grassa J C."/>
        </authorList>
    </citation>
    <scope>NUCLEOTIDE SEQUENCE [LARGE SCALE GENOMIC DNA]</scope>
</reference>